<protein>
    <submittedName>
        <fullName evidence="1">Uncharacterized protein</fullName>
    </submittedName>
</protein>
<gene>
    <name evidence="1" type="ORF">MGR_2601</name>
</gene>
<organism evidence="1">
    <name type="scientific">Magnetospirillum gryphiswaldense</name>
    <dbReference type="NCBI Taxonomy" id="55518"/>
    <lineage>
        <taxon>Bacteria</taxon>
        <taxon>Pseudomonadati</taxon>
        <taxon>Pseudomonadota</taxon>
        <taxon>Alphaproteobacteria</taxon>
        <taxon>Rhodospirillales</taxon>
        <taxon>Rhodospirillaceae</taxon>
        <taxon>Magnetospirillum</taxon>
    </lineage>
</organism>
<sequence length="63" mass="6821">MDNVAYLNVAQDWSAPQRNRALFAASVGGSVTLDMGTYQNFDLTLCGAITFRNPSGAVLRTRP</sequence>
<reference evidence="1" key="1">
    <citation type="journal article" date="2007" name="J. Bacteriol.">
        <title>Comparative genome analysis of four magnetotactic bacteria reveals a complex set of group-specific genes implicated in magnetosome biomineralization and function.</title>
        <authorList>
            <person name="Richter M."/>
            <person name="Kube M."/>
            <person name="Bazylinski D.A."/>
            <person name="Lombardot T."/>
            <person name="Gloeckner F.O."/>
            <person name="Reinhardt R."/>
            <person name="Schueler D."/>
        </authorList>
    </citation>
    <scope>NUCLEOTIDE SEQUENCE</scope>
    <source>
        <strain evidence="1">MSR-1</strain>
    </source>
</reference>
<accession>A4TTT1</accession>
<name>A4TTT1_9PROT</name>
<dbReference type="AlphaFoldDB" id="A4TTT1"/>
<proteinExistence type="predicted"/>
<evidence type="ECO:0000313" key="1">
    <source>
        <dbReference type="EMBL" id="CAM74038.1"/>
    </source>
</evidence>
<dbReference type="EMBL" id="CU459003">
    <property type="protein sequence ID" value="CAM74038.1"/>
    <property type="molecule type" value="Genomic_DNA"/>
</dbReference>